<dbReference type="AlphaFoldDB" id="A0A319DX67"/>
<name>A0A319DX67_ASPSB</name>
<dbReference type="OrthoDB" id="5215637at2759"/>
<feature type="non-terminal residue" evidence="2">
    <location>
        <position position="1"/>
    </location>
</feature>
<feature type="transmembrane region" description="Helical" evidence="1">
    <location>
        <begin position="165"/>
        <end position="185"/>
    </location>
</feature>
<keyword evidence="1" id="KW-0472">Membrane</keyword>
<evidence type="ECO:0000313" key="3">
    <source>
        <dbReference type="Proteomes" id="UP000248423"/>
    </source>
</evidence>
<feature type="non-terminal residue" evidence="2">
    <location>
        <position position="191"/>
    </location>
</feature>
<keyword evidence="1" id="KW-0812">Transmembrane</keyword>
<evidence type="ECO:0000313" key="2">
    <source>
        <dbReference type="EMBL" id="PYI01800.1"/>
    </source>
</evidence>
<dbReference type="STRING" id="1448318.A0A319DX67"/>
<protein>
    <submittedName>
        <fullName evidence="2">Uncharacterized protein</fullName>
    </submittedName>
</protein>
<sequence>CFAPDGAPVANSLYQPCISITGVHSMCCRLNAANPDTCDPSGLCIARSGGGGTYYREFCTDSSWNSTSCLPRDICGDANGGNSNWSYQLTPCGNSMWCCGSSTACCSSGRAFKLNQTLINFPDLQHSVDLAGPTATVTALPAGDGDGKMEDGGDMSKRAKIGVGVGVPLVCLAIGMVGVGGGFVWGRRRGR</sequence>
<gene>
    <name evidence="2" type="ORF">BO78DRAFT_276563</name>
</gene>
<proteinExistence type="predicted"/>
<accession>A0A319DX67</accession>
<reference evidence="2 3" key="1">
    <citation type="submission" date="2018-02" db="EMBL/GenBank/DDBJ databases">
        <title>The genomes of Aspergillus section Nigri reveals drivers in fungal speciation.</title>
        <authorList>
            <consortium name="DOE Joint Genome Institute"/>
            <person name="Vesth T.C."/>
            <person name="Nybo J."/>
            <person name="Theobald S."/>
            <person name="Brandl J."/>
            <person name="Frisvad J.C."/>
            <person name="Nielsen K.F."/>
            <person name="Lyhne E.K."/>
            <person name="Kogle M.E."/>
            <person name="Kuo A."/>
            <person name="Riley R."/>
            <person name="Clum A."/>
            <person name="Nolan M."/>
            <person name="Lipzen A."/>
            <person name="Salamov A."/>
            <person name="Henrissat B."/>
            <person name="Wiebenga A."/>
            <person name="De vries R.P."/>
            <person name="Grigoriev I.V."/>
            <person name="Mortensen U.H."/>
            <person name="Andersen M.R."/>
            <person name="Baker S.E."/>
        </authorList>
    </citation>
    <scope>NUCLEOTIDE SEQUENCE [LARGE SCALE GENOMIC DNA]</scope>
    <source>
        <strain evidence="2 3">CBS 121057</strain>
    </source>
</reference>
<keyword evidence="1" id="KW-1133">Transmembrane helix</keyword>
<keyword evidence="3" id="KW-1185">Reference proteome</keyword>
<evidence type="ECO:0000256" key="1">
    <source>
        <dbReference type="SAM" id="Phobius"/>
    </source>
</evidence>
<dbReference type="EMBL" id="KZ826406">
    <property type="protein sequence ID" value="PYI01800.1"/>
    <property type="molecule type" value="Genomic_DNA"/>
</dbReference>
<dbReference type="VEuPathDB" id="FungiDB:BO78DRAFT_276563"/>
<dbReference type="Proteomes" id="UP000248423">
    <property type="component" value="Unassembled WGS sequence"/>
</dbReference>
<organism evidence="2 3">
    <name type="scientific">Aspergillus sclerotiicarbonarius (strain CBS 121057 / IBT 28362)</name>
    <dbReference type="NCBI Taxonomy" id="1448318"/>
    <lineage>
        <taxon>Eukaryota</taxon>
        <taxon>Fungi</taxon>
        <taxon>Dikarya</taxon>
        <taxon>Ascomycota</taxon>
        <taxon>Pezizomycotina</taxon>
        <taxon>Eurotiomycetes</taxon>
        <taxon>Eurotiomycetidae</taxon>
        <taxon>Eurotiales</taxon>
        <taxon>Aspergillaceae</taxon>
        <taxon>Aspergillus</taxon>
        <taxon>Aspergillus subgen. Circumdati</taxon>
    </lineage>
</organism>